<evidence type="ECO:0000256" key="4">
    <source>
        <dbReference type="ARBA" id="ARBA00023136"/>
    </source>
</evidence>
<evidence type="ECO:0000313" key="11">
    <source>
        <dbReference type="Proteomes" id="UP001164286"/>
    </source>
</evidence>
<feature type="signal peptide" evidence="8">
    <location>
        <begin position="1"/>
        <end position="27"/>
    </location>
</feature>
<dbReference type="GO" id="GO:0004222">
    <property type="term" value="F:metalloendopeptidase activity"/>
    <property type="evidence" value="ECO:0007669"/>
    <property type="project" value="InterPro"/>
</dbReference>
<dbReference type="PANTHER" id="PTHR13325:SF3">
    <property type="entry name" value="MEMBRANE-BOUND TRANSCRIPTION FACTOR SITE-2 PROTEASE"/>
    <property type="match status" value="1"/>
</dbReference>
<dbReference type="InterPro" id="IPR008915">
    <property type="entry name" value="Peptidase_M50"/>
</dbReference>
<feature type="domain" description="Peptidase M50" evidence="9">
    <location>
        <begin position="176"/>
        <end position="484"/>
    </location>
</feature>
<dbReference type="GO" id="GO:0016020">
    <property type="term" value="C:membrane"/>
    <property type="evidence" value="ECO:0007669"/>
    <property type="project" value="InterPro"/>
</dbReference>
<dbReference type="Proteomes" id="UP001164286">
    <property type="component" value="Unassembled WGS sequence"/>
</dbReference>
<sequence>MIDVLAPIFLLAALIALIHRTVQRASSDPSLRKGLAPSHRLSRPDSSPGWHVERKGTTISLWTASLNEIPGAILQRRGARTRTLWRTGYDFGILLGVGGMLVGLGGLMWSAGAVWKEVWREAELHAKLKEDASHVMRRSLEDLERTAVGAGAAGSSPGIQPLIPGVTIPLSHFPTVALALVVNQLIHELGHAISGAIDDVQMSRFSFSLHAIFPSASITFPSSSDSMSTRAKLRLAASGPFHNLLTYVGLILLAGTGLPHLFWTDQSDNGVMVYSVPPSSPMYGHISEGDMITHVDDVFMGQDEGMWERYMSGDDIGDLGRGWCVDRGVYMSLQNPPCPPNSGTVVFEPLDPTAGAPPTPRGQVKCLQTHPILQIPSAVCPCPSAKWICVHPKHDEQIVRIRLGRERETAGGGEDGVILFSGDRREVLEGIEVGRMKARFLGGLIRWETMFLKYMSTVALSLFIFNLLPLPQADGSSLLRSLLALKKSSRTTLVGIPTLQATLSSPMSSKVPSINLSRQYDLNSDDEDDYEEERGRGGREGDKREEAWKRRVRRGVEGTVLGLGVIWAAGWGMLSLLKSS</sequence>
<gene>
    <name evidence="10" type="ORF">MKK02DRAFT_33848</name>
</gene>
<keyword evidence="3 7" id="KW-1133">Transmembrane helix</keyword>
<dbReference type="AlphaFoldDB" id="A0AA38H8X9"/>
<organism evidence="10 11">
    <name type="scientific">Dioszegia hungarica</name>
    <dbReference type="NCBI Taxonomy" id="4972"/>
    <lineage>
        <taxon>Eukaryota</taxon>
        <taxon>Fungi</taxon>
        <taxon>Dikarya</taxon>
        <taxon>Basidiomycota</taxon>
        <taxon>Agaricomycotina</taxon>
        <taxon>Tremellomycetes</taxon>
        <taxon>Tremellales</taxon>
        <taxon>Bulleribasidiaceae</taxon>
        <taxon>Dioszegia</taxon>
    </lineage>
</organism>
<comment type="caution">
    <text evidence="10">The sequence shown here is derived from an EMBL/GenBank/DDBJ whole genome shotgun (WGS) entry which is preliminary data.</text>
</comment>
<dbReference type="RefSeq" id="XP_052946499.1">
    <property type="nucleotide sequence ID" value="XM_053088798.1"/>
</dbReference>
<dbReference type="InterPro" id="IPR001193">
    <property type="entry name" value="MBTPS2"/>
</dbReference>
<dbReference type="GO" id="GO:0005737">
    <property type="term" value="C:cytoplasm"/>
    <property type="evidence" value="ECO:0007669"/>
    <property type="project" value="TreeGrafter"/>
</dbReference>
<feature type="compositionally biased region" description="Acidic residues" evidence="6">
    <location>
        <begin position="523"/>
        <end position="532"/>
    </location>
</feature>
<feature type="chain" id="PRO_5041369582" description="Endopeptidase S2P" evidence="8">
    <location>
        <begin position="28"/>
        <end position="580"/>
    </location>
</feature>
<name>A0AA38H8X9_9TREE</name>
<feature type="transmembrane region" description="Helical" evidence="7">
    <location>
        <begin position="91"/>
        <end position="115"/>
    </location>
</feature>
<feature type="compositionally biased region" description="Basic and acidic residues" evidence="6">
    <location>
        <begin position="533"/>
        <end position="546"/>
    </location>
</feature>
<evidence type="ECO:0000256" key="8">
    <source>
        <dbReference type="SAM" id="SignalP"/>
    </source>
</evidence>
<protein>
    <recommendedName>
        <fullName evidence="5">Endopeptidase S2P</fullName>
    </recommendedName>
</protein>
<feature type="region of interest" description="Disordered" evidence="6">
    <location>
        <begin position="520"/>
        <end position="546"/>
    </location>
</feature>
<reference evidence="10" key="1">
    <citation type="journal article" date="2022" name="G3 (Bethesda)">
        <title>High quality genome of the basidiomycete yeast Dioszegia hungarica PDD-24b-2 isolated from cloud water.</title>
        <authorList>
            <person name="Jarrige D."/>
            <person name="Haridas S."/>
            <person name="Bleykasten-Grosshans C."/>
            <person name="Joly M."/>
            <person name="Nadalig T."/>
            <person name="Sancelme M."/>
            <person name="Vuilleumier S."/>
            <person name="Grigoriev I.V."/>
            <person name="Amato P."/>
            <person name="Bringel F."/>
        </authorList>
    </citation>
    <scope>NUCLEOTIDE SEQUENCE</scope>
    <source>
        <strain evidence="10">PDD-24b-2</strain>
    </source>
</reference>
<evidence type="ECO:0000259" key="9">
    <source>
        <dbReference type="Pfam" id="PF02163"/>
    </source>
</evidence>
<evidence type="ECO:0000256" key="2">
    <source>
        <dbReference type="ARBA" id="ARBA00022692"/>
    </source>
</evidence>
<dbReference type="GO" id="GO:0012505">
    <property type="term" value="C:endomembrane system"/>
    <property type="evidence" value="ECO:0007669"/>
    <property type="project" value="UniProtKB-SubCell"/>
</dbReference>
<keyword evidence="8" id="KW-0732">Signal</keyword>
<evidence type="ECO:0000256" key="3">
    <source>
        <dbReference type="ARBA" id="ARBA00022989"/>
    </source>
</evidence>
<keyword evidence="11" id="KW-1185">Reference proteome</keyword>
<dbReference type="GO" id="GO:1905897">
    <property type="term" value="P:regulation of response to endoplasmic reticulum stress"/>
    <property type="evidence" value="ECO:0007669"/>
    <property type="project" value="TreeGrafter"/>
</dbReference>
<dbReference type="GeneID" id="77728003"/>
<evidence type="ECO:0000256" key="7">
    <source>
        <dbReference type="SAM" id="Phobius"/>
    </source>
</evidence>
<feature type="region of interest" description="Disordered" evidence="6">
    <location>
        <begin position="28"/>
        <end position="51"/>
    </location>
</feature>
<evidence type="ECO:0000256" key="6">
    <source>
        <dbReference type="SAM" id="MobiDB-lite"/>
    </source>
</evidence>
<evidence type="ECO:0000313" key="10">
    <source>
        <dbReference type="EMBL" id="KAI9636722.1"/>
    </source>
</evidence>
<evidence type="ECO:0000256" key="5">
    <source>
        <dbReference type="ARBA" id="ARBA00032658"/>
    </source>
</evidence>
<comment type="subcellular location">
    <subcellularLocation>
        <location evidence="1">Endomembrane system</location>
        <topology evidence="1">Multi-pass membrane protein</topology>
    </subcellularLocation>
</comment>
<accession>A0AA38H8X9</accession>
<evidence type="ECO:0000256" key="1">
    <source>
        <dbReference type="ARBA" id="ARBA00004127"/>
    </source>
</evidence>
<dbReference type="Pfam" id="PF02163">
    <property type="entry name" value="Peptidase_M50"/>
    <property type="match status" value="1"/>
</dbReference>
<dbReference type="EMBL" id="JAKWFO010000005">
    <property type="protein sequence ID" value="KAI9636722.1"/>
    <property type="molecule type" value="Genomic_DNA"/>
</dbReference>
<dbReference type="PRINTS" id="PR01000">
    <property type="entry name" value="SREBPS2PTASE"/>
</dbReference>
<dbReference type="GO" id="GO:0031293">
    <property type="term" value="P:membrane protein intracellular domain proteolysis"/>
    <property type="evidence" value="ECO:0007669"/>
    <property type="project" value="TreeGrafter"/>
</dbReference>
<keyword evidence="2 7" id="KW-0812">Transmembrane</keyword>
<keyword evidence="4 7" id="KW-0472">Membrane</keyword>
<proteinExistence type="predicted"/>
<dbReference type="PANTHER" id="PTHR13325">
    <property type="entry name" value="PROTEASE M50 MEMBRANE-BOUND TRANSCRIPTION FACTOR SITE 2 PROTEASE"/>
    <property type="match status" value="1"/>
</dbReference>